<keyword evidence="1 3" id="KW-0808">Transferase</keyword>
<dbReference type="EMBL" id="LT603706">
    <property type="protein sequence ID" value="SCA95786.1"/>
    <property type="molecule type" value="Genomic_DNA"/>
</dbReference>
<reference evidence="3" key="1">
    <citation type="submission" date="2016-07" db="EMBL/GenBank/DDBJ databases">
        <authorList>
            <person name="Informatics P."/>
        </authorList>
    </citation>
    <scope>NUCLEOTIDE SEQUENCE</scope>
    <source>
        <strain evidence="3">INF090</strain>
    </source>
</reference>
<dbReference type="GO" id="GO:0016757">
    <property type="term" value="F:glycosyltransferase activity"/>
    <property type="evidence" value="ECO:0007669"/>
    <property type="project" value="InterPro"/>
</dbReference>
<proteinExistence type="predicted"/>
<evidence type="ECO:0000313" key="3">
    <source>
        <dbReference type="EMBL" id="SCA95786.1"/>
    </source>
</evidence>
<dbReference type="AlphaFoldDB" id="A0A1C3SYW5"/>
<dbReference type="PANTHER" id="PTHR46401">
    <property type="entry name" value="GLYCOSYLTRANSFERASE WBBK-RELATED"/>
    <property type="match status" value="1"/>
</dbReference>
<gene>
    <name evidence="3" type="primary">KL130_00014</name>
</gene>
<feature type="domain" description="Glycosyl transferase family 1" evidence="2">
    <location>
        <begin position="254"/>
        <end position="317"/>
    </location>
</feature>
<evidence type="ECO:0000259" key="2">
    <source>
        <dbReference type="Pfam" id="PF00534"/>
    </source>
</evidence>
<dbReference type="GO" id="GO:0009103">
    <property type="term" value="P:lipopolysaccharide biosynthetic process"/>
    <property type="evidence" value="ECO:0007669"/>
    <property type="project" value="TreeGrafter"/>
</dbReference>
<dbReference type="InterPro" id="IPR001296">
    <property type="entry name" value="Glyco_trans_1"/>
</dbReference>
<dbReference type="Pfam" id="PF00534">
    <property type="entry name" value="Glycos_transf_1"/>
    <property type="match status" value="1"/>
</dbReference>
<dbReference type="PANTHER" id="PTHR46401:SF2">
    <property type="entry name" value="GLYCOSYLTRANSFERASE WBBK-RELATED"/>
    <property type="match status" value="1"/>
</dbReference>
<protein>
    <submittedName>
        <fullName evidence="3">Glycosyl transferases group 1</fullName>
    </submittedName>
</protein>
<dbReference type="Gene3D" id="3.40.50.2000">
    <property type="entry name" value="Glycogen Phosphorylase B"/>
    <property type="match status" value="2"/>
</dbReference>
<evidence type="ECO:0000256" key="1">
    <source>
        <dbReference type="ARBA" id="ARBA00022679"/>
    </source>
</evidence>
<reference evidence="3" key="2">
    <citation type="submission" date="2016-08" db="EMBL/GenBank/DDBJ databases">
        <title>Klebsiella loci capsule.</title>
        <authorList>
            <person name="Holt K.E."/>
            <person name="Thomson N.R."/>
        </authorList>
    </citation>
    <scope>NUCLEOTIDE SEQUENCE</scope>
    <source>
        <strain evidence="3">INF090</strain>
    </source>
</reference>
<accession>A0A1C3SYW5</accession>
<sequence>MKAFIFVNDNGVAYRRYKNGELPAQFVYGVSELENMGCTIKVGTGNFLIDLFRFVIFRPDLFFMPFIKRKTLFFYFLGKMTFTNTKFLGWLHGDFFYKPKSKSKQKIYMMFRFVLSRYIRALDKIFFLSQKTMDELILKEGLSPQKCVTLPWGGDIDFYSSYYSSISSNYFISTGRENRDIYKILNAISNTNVTLKIYTNDMSLPDSFVNAIGDTKINKGIWTYSYLLQETSKALCVLVPLKRDKINYCVGLSSLVEAFCLGRPVIVTENPYWYIDIEEENVGIVIDDDSVESWVNAIDYLSSNPDIAHEMGENARRLFLNRFSFSKTEELIRENIQKLFI</sequence>
<organism evidence="3">
    <name type="scientific">Klebsiella pneumoniae</name>
    <dbReference type="NCBI Taxonomy" id="573"/>
    <lineage>
        <taxon>Bacteria</taxon>
        <taxon>Pseudomonadati</taxon>
        <taxon>Pseudomonadota</taxon>
        <taxon>Gammaproteobacteria</taxon>
        <taxon>Enterobacterales</taxon>
        <taxon>Enterobacteriaceae</taxon>
        <taxon>Klebsiella/Raoultella group</taxon>
        <taxon>Klebsiella</taxon>
        <taxon>Klebsiella pneumoniae complex</taxon>
    </lineage>
</organism>
<name>A0A1C3SYW5_KLEPN</name>
<dbReference type="SUPFAM" id="SSF53756">
    <property type="entry name" value="UDP-Glycosyltransferase/glycogen phosphorylase"/>
    <property type="match status" value="1"/>
</dbReference>